<sequence length="180" mass="20078">MQVALCEHTIAVAHSLMGNFREAINFEKAAKALYAKEVGDKNARVQESLMWLSWFTKNAVNVEKGLTDKGGLQPIHPNLSPFVWVSLQRFASPRQISPTDLVHLIKLTRSNQQKRNEQKASLDEAEKKNAVNDASQPSPKPVANGGGELTKAQKRKIKRKLQRQRQKAEREAAAAKARSS</sequence>
<evidence type="ECO:0000313" key="2">
    <source>
        <dbReference type="EMBL" id="CAD9765295.1"/>
    </source>
</evidence>
<accession>A0A7S2XAP7</accession>
<dbReference type="EMBL" id="HBHP01017093">
    <property type="protein sequence ID" value="CAD9765295.1"/>
    <property type="molecule type" value="Transcribed_RNA"/>
</dbReference>
<reference evidence="2" key="1">
    <citation type="submission" date="2021-01" db="EMBL/GenBank/DDBJ databases">
        <authorList>
            <person name="Corre E."/>
            <person name="Pelletier E."/>
            <person name="Niang G."/>
            <person name="Scheremetjew M."/>
            <person name="Finn R."/>
            <person name="Kale V."/>
            <person name="Holt S."/>
            <person name="Cochrane G."/>
            <person name="Meng A."/>
            <person name="Brown T."/>
            <person name="Cohen L."/>
        </authorList>
    </citation>
    <scope>NUCLEOTIDE SEQUENCE</scope>
    <source>
        <strain evidence="2">CCMP622</strain>
    </source>
</reference>
<proteinExistence type="predicted"/>
<dbReference type="AlphaFoldDB" id="A0A7S2XAP7"/>
<gene>
    <name evidence="2" type="ORF">LSP00402_LOCUS10596</name>
</gene>
<organism evidence="2">
    <name type="scientific">Lotharella oceanica</name>
    <dbReference type="NCBI Taxonomy" id="641309"/>
    <lineage>
        <taxon>Eukaryota</taxon>
        <taxon>Sar</taxon>
        <taxon>Rhizaria</taxon>
        <taxon>Cercozoa</taxon>
        <taxon>Chlorarachniophyceae</taxon>
        <taxon>Lotharella</taxon>
    </lineage>
</organism>
<feature type="compositionally biased region" description="Basic residues" evidence="1">
    <location>
        <begin position="152"/>
        <end position="165"/>
    </location>
</feature>
<feature type="region of interest" description="Disordered" evidence="1">
    <location>
        <begin position="112"/>
        <end position="180"/>
    </location>
</feature>
<protein>
    <submittedName>
        <fullName evidence="2">Uncharacterized protein</fullName>
    </submittedName>
</protein>
<feature type="compositionally biased region" description="Basic and acidic residues" evidence="1">
    <location>
        <begin position="114"/>
        <end position="130"/>
    </location>
</feature>
<name>A0A7S2XAP7_9EUKA</name>
<evidence type="ECO:0000256" key="1">
    <source>
        <dbReference type="SAM" id="MobiDB-lite"/>
    </source>
</evidence>